<proteinExistence type="predicted"/>
<protein>
    <submittedName>
        <fullName evidence="1">Uncharacterized protein</fullName>
    </submittedName>
</protein>
<accession>A0A2N9I4H0</accession>
<sequence>MVALGFTDSGFVGVAGDGFRCRRWAGLVDSVLGCGFCAVDLSGLRGGSWWVSVGGLARSGSGWVAGCFLVGLWGGSWWLTVVEQLTGCLRWL</sequence>
<dbReference type="AlphaFoldDB" id="A0A2N9I4H0"/>
<organism evidence="1">
    <name type="scientific">Fagus sylvatica</name>
    <name type="common">Beechnut</name>
    <dbReference type="NCBI Taxonomy" id="28930"/>
    <lineage>
        <taxon>Eukaryota</taxon>
        <taxon>Viridiplantae</taxon>
        <taxon>Streptophyta</taxon>
        <taxon>Embryophyta</taxon>
        <taxon>Tracheophyta</taxon>
        <taxon>Spermatophyta</taxon>
        <taxon>Magnoliopsida</taxon>
        <taxon>eudicotyledons</taxon>
        <taxon>Gunneridae</taxon>
        <taxon>Pentapetalae</taxon>
        <taxon>rosids</taxon>
        <taxon>fabids</taxon>
        <taxon>Fagales</taxon>
        <taxon>Fagaceae</taxon>
        <taxon>Fagus</taxon>
    </lineage>
</organism>
<reference evidence="1" key="1">
    <citation type="submission" date="2018-02" db="EMBL/GenBank/DDBJ databases">
        <authorList>
            <person name="Cohen D.B."/>
            <person name="Kent A.D."/>
        </authorList>
    </citation>
    <scope>NUCLEOTIDE SEQUENCE</scope>
</reference>
<name>A0A2N9I4H0_FAGSY</name>
<gene>
    <name evidence="1" type="ORF">FSB_LOCUS48839</name>
</gene>
<dbReference type="EMBL" id="OIVN01005113">
    <property type="protein sequence ID" value="SPD20957.1"/>
    <property type="molecule type" value="Genomic_DNA"/>
</dbReference>
<evidence type="ECO:0000313" key="1">
    <source>
        <dbReference type="EMBL" id="SPD20957.1"/>
    </source>
</evidence>